<proteinExistence type="predicted"/>
<evidence type="ECO:0000313" key="2">
    <source>
        <dbReference type="Proteomes" id="UP000310334"/>
    </source>
</evidence>
<reference evidence="1 2" key="1">
    <citation type="submission" date="2019-04" db="EMBL/GenBank/DDBJ databases">
        <title>Bacillus sediminilitoris sp. nov., isolated from a tidal flat sediment on the East China Sea.</title>
        <authorList>
            <person name="Wei Y."/>
            <person name="Mao H."/>
            <person name="Fang J."/>
        </authorList>
    </citation>
    <scope>NUCLEOTIDE SEQUENCE [LARGE SCALE GENOMIC DNA]</scope>
    <source>
        <strain evidence="1 2">DSL-17</strain>
    </source>
</reference>
<evidence type="ECO:0000313" key="1">
    <source>
        <dbReference type="EMBL" id="THF78129.1"/>
    </source>
</evidence>
<dbReference type="Proteomes" id="UP000310334">
    <property type="component" value="Unassembled WGS sequence"/>
</dbReference>
<dbReference type="OrthoDB" id="2939938at2"/>
<gene>
    <name evidence="1" type="ORF">E6W99_16335</name>
</gene>
<protein>
    <submittedName>
        <fullName evidence="1">Uncharacterized protein</fullName>
    </submittedName>
</protein>
<organism evidence="1 2">
    <name type="scientific">Metabacillus sediminilitoris</name>
    <dbReference type="NCBI Taxonomy" id="2567941"/>
    <lineage>
        <taxon>Bacteria</taxon>
        <taxon>Bacillati</taxon>
        <taxon>Bacillota</taxon>
        <taxon>Bacilli</taxon>
        <taxon>Bacillales</taxon>
        <taxon>Bacillaceae</taxon>
        <taxon>Metabacillus</taxon>
    </lineage>
</organism>
<sequence length="81" mass="9775">MGQSNISKEQPLYPVKYVQELRGGTAHVILFNDGKEYAVKWFGVKKEEEKKWSMNMWLPNWHNSFHFRSFHLNLSIFQRIF</sequence>
<accession>A0A4S4BSY0</accession>
<dbReference type="AlphaFoldDB" id="A0A4S4BSY0"/>
<name>A0A4S4BSY0_9BACI</name>
<dbReference type="EMBL" id="SSNT01000012">
    <property type="protein sequence ID" value="THF78129.1"/>
    <property type="molecule type" value="Genomic_DNA"/>
</dbReference>
<dbReference type="RefSeq" id="WP_136355754.1">
    <property type="nucleotide sequence ID" value="NZ_CP046266.1"/>
</dbReference>
<comment type="caution">
    <text evidence="1">The sequence shown here is derived from an EMBL/GenBank/DDBJ whole genome shotgun (WGS) entry which is preliminary data.</text>
</comment>
<keyword evidence="2" id="KW-1185">Reference proteome</keyword>